<gene>
    <name evidence="2" type="ORF">DUT91_13410</name>
</gene>
<organism evidence="2 3">
    <name type="scientific">Phyllobacterium salinisoli</name>
    <dbReference type="NCBI Taxonomy" id="1899321"/>
    <lineage>
        <taxon>Bacteria</taxon>
        <taxon>Pseudomonadati</taxon>
        <taxon>Pseudomonadota</taxon>
        <taxon>Alphaproteobacteria</taxon>
        <taxon>Hyphomicrobiales</taxon>
        <taxon>Phyllobacteriaceae</taxon>
        <taxon>Phyllobacterium</taxon>
    </lineage>
</organism>
<accession>A0A368K2B9</accession>
<keyword evidence="3" id="KW-1185">Reference proteome</keyword>
<proteinExistence type="predicted"/>
<evidence type="ECO:0000313" key="3">
    <source>
        <dbReference type="Proteomes" id="UP000253420"/>
    </source>
</evidence>
<evidence type="ECO:0000313" key="2">
    <source>
        <dbReference type="EMBL" id="RCS23539.1"/>
    </source>
</evidence>
<dbReference type="EMBL" id="QOZG01000005">
    <property type="protein sequence ID" value="RCS23539.1"/>
    <property type="molecule type" value="Genomic_DNA"/>
</dbReference>
<evidence type="ECO:0000256" key="1">
    <source>
        <dbReference type="SAM" id="MobiDB-lite"/>
    </source>
</evidence>
<comment type="caution">
    <text evidence="2">The sequence shown here is derived from an EMBL/GenBank/DDBJ whole genome shotgun (WGS) entry which is preliminary data.</text>
</comment>
<protein>
    <submittedName>
        <fullName evidence="2">Lytic murein transglycosylase</fullName>
    </submittedName>
</protein>
<dbReference type="Proteomes" id="UP000253420">
    <property type="component" value="Unassembled WGS sequence"/>
</dbReference>
<dbReference type="AlphaFoldDB" id="A0A368K2B9"/>
<sequence>METLSAPFCPAGHLPREGGDWPIRPSPSVPKHLRFLPNLHESVISPLAGEMAGRPEGGTVPPAIPVKIEIL</sequence>
<reference evidence="2 3" key="1">
    <citation type="submission" date="2018-07" db="EMBL/GenBank/DDBJ databases">
        <title>The draft genome of Phyllobacterium salinisoli.</title>
        <authorList>
            <person name="Liu L."/>
            <person name="Li L."/>
            <person name="Zhang X."/>
            <person name="Liang L."/>
        </authorList>
    </citation>
    <scope>NUCLEOTIDE SEQUENCE [LARGE SCALE GENOMIC DNA]</scope>
    <source>
        <strain evidence="2 3">LLAN61</strain>
    </source>
</reference>
<feature type="region of interest" description="Disordered" evidence="1">
    <location>
        <begin position="1"/>
        <end position="25"/>
    </location>
</feature>
<name>A0A368K2B9_9HYPH</name>